<gene>
    <name evidence="1" type="ordered locus">EAE_21265</name>
</gene>
<dbReference type="SUPFAM" id="SSF51182">
    <property type="entry name" value="RmlC-like cupins"/>
    <property type="match status" value="1"/>
</dbReference>
<dbReference type="InterPro" id="IPR011051">
    <property type="entry name" value="RmlC_Cupin_sf"/>
</dbReference>
<dbReference type="InterPro" id="IPR010282">
    <property type="entry name" value="Uncharacterised_HutD/Ves"/>
</dbReference>
<dbReference type="InterPro" id="IPR014710">
    <property type="entry name" value="RmlC-like_jellyroll"/>
</dbReference>
<dbReference type="EMBL" id="CP002824">
    <property type="protein sequence ID" value="AEG99158.1"/>
    <property type="molecule type" value="Genomic_DNA"/>
</dbReference>
<dbReference type="KEGG" id="eae:EAE_21265"/>
<dbReference type="PATRIC" id="fig|1028307.3.peg.4232"/>
<evidence type="ECO:0000313" key="2">
    <source>
        <dbReference type="Proteomes" id="UP000008881"/>
    </source>
</evidence>
<organism evidence="1 2">
    <name type="scientific">Klebsiella aerogenes (strain ATCC 13048 / DSM 30053 / CCUG 1429 / JCM 1235 / KCTC 2190 / NBRC 13534 / NCIMB 10102 / NCTC 10006 / CDC 819-56)</name>
    <name type="common">Enterobacter aerogenes</name>
    <dbReference type="NCBI Taxonomy" id="1028307"/>
    <lineage>
        <taxon>Bacteria</taxon>
        <taxon>Pseudomonadati</taxon>
        <taxon>Pseudomonadota</taxon>
        <taxon>Gammaproteobacteria</taxon>
        <taxon>Enterobacterales</taxon>
        <taxon>Enterobacteriaceae</taxon>
        <taxon>Klebsiella/Raoultella group</taxon>
        <taxon>Klebsiella</taxon>
    </lineage>
</organism>
<evidence type="ECO:0000313" key="1">
    <source>
        <dbReference type="EMBL" id="AEG99158.1"/>
    </source>
</evidence>
<keyword evidence="2" id="KW-1185">Reference proteome</keyword>
<dbReference type="PANTHER" id="PTHR37943">
    <property type="entry name" value="PROTEIN VES"/>
    <property type="match status" value="1"/>
</dbReference>
<dbReference type="Pfam" id="PF05962">
    <property type="entry name" value="HutD"/>
    <property type="match status" value="1"/>
</dbReference>
<dbReference type="Proteomes" id="UP000008881">
    <property type="component" value="Chromosome"/>
</dbReference>
<name>A0A0H3FTS7_KLEAK</name>
<dbReference type="OrthoDB" id="9800082at2"/>
<reference evidence="1 2" key="1">
    <citation type="journal article" date="2012" name="J. Bacteriol.">
        <title>Complete genome sequence of Enterobacter aerogenes KCTC 2190.</title>
        <authorList>
            <person name="Shin S.H."/>
            <person name="Kim S."/>
            <person name="Kim J.Y."/>
            <person name="Lee S."/>
            <person name="Um Y."/>
            <person name="Oh M.K."/>
            <person name="Kim Y.R."/>
            <person name="Lee J."/>
            <person name="Yang K.S."/>
        </authorList>
    </citation>
    <scope>NUCLEOTIDE SEQUENCE [LARGE SCALE GENOMIC DNA]</scope>
    <source>
        <strain evidence="1 2">KCTC 2190</strain>
    </source>
</reference>
<dbReference type="RefSeq" id="WP_015705731.1">
    <property type="nucleotide sequence ID" value="NC_015663.1"/>
</dbReference>
<sequence length="180" mass="19944">MIVPVQLSTLPVTPWKNGAGETREIVCVPSPDAPFLWRASIATLQNDGPFSCFPGVDRVITLLAGQPLRLKGEAIDHALTLWQPWAFAGEWPLRSEGIREPGLDFNIMTQRNRAAAEVRVVDDIQTPGDEGVAWVLQGRWQLGERQCEAQSGIFWHQQTPGELAPLTTDALLLLTTIVRR</sequence>
<dbReference type="GeneID" id="93312429"/>
<dbReference type="eggNOG" id="COG3758">
    <property type="taxonomic scope" value="Bacteria"/>
</dbReference>
<accession>A0A0H3FTS7</accession>
<proteinExistence type="predicted"/>
<dbReference type="PANTHER" id="PTHR37943:SF1">
    <property type="entry name" value="PROTEIN VES"/>
    <property type="match status" value="1"/>
</dbReference>
<protein>
    <recommendedName>
        <fullName evidence="3">HutD family protein</fullName>
    </recommendedName>
</protein>
<dbReference type="HOGENOM" id="CLU_090931_5_0_6"/>
<dbReference type="CDD" id="cd20293">
    <property type="entry name" value="cupin_HutD_N"/>
    <property type="match status" value="1"/>
</dbReference>
<evidence type="ECO:0008006" key="3">
    <source>
        <dbReference type="Google" id="ProtNLM"/>
    </source>
</evidence>
<dbReference type="Gene3D" id="2.60.120.10">
    <property type="entry name" value="Jelly Rolls"/>
    <property type="match status" value="1"/>
</dbReference>
<dbReference type="AlphaFoldDB" id="A0A0H3FTS7"/>